<reference evidence="11 12" key="1">
    <citation type="journal article" date="2010" name="Science">
        <title>Genomic comparison of the ants Camponotus floridanus and Harpegnathos saltator.</title>
        <authorList>
            <person name="Bonasio R."/>
            <person name="Zhang G."/>
            <person name="Ye C."/>
            <person name="Mutti N.S."/>
            <person name="Fang X."/>
            <person name="Qin N."/>
            <person name="Donahue G."/>
            <person name="Yang P."/>
            <person name="Li Q."/>
            <person name="Li C."/>
            <person name="Zhang P."/>
            <person name="Huang Z."/>
            <person name="Berger S.L."/>
            <person name="Reinberg D."/>
            <person name="Wang J."/>
            <person name="Liebig J."/>
        </authorList>
    </citation>
    <scope>NUCLEOTIDE SEQUENCE [LARGE SCALE GENOMIC DNA]</scope>
    <source>
        <strain evidence="11 12">R22 G/1</strain>
    </source>
</reference>
<sequence>QMSNETKSCRTLTNITHSQMIDVRFKDLSYVVNIGYGRQKKKQILKRLKGHFRSTELTAIMGPSGAGKSTLLNILSGFQEGNYTGTVEYLNNGNKWEQGSCKKQRCYIQQTDNLHGFFSIYEIMMIASYLKINQQLPLKSRQMLIDEILATLKLSLNKQTRVDRLSGGQKKKLSIALELIGNPPLMFLDEPTTGLDSTASVQCITMLKNLAQSGRTIICTIHQPSAAIYQIFDHIYLVVDGHCMYRSSPDETIGYFARQGLQCPKYHNPADYMLEVVSGEYGDYHEQLIATVTWLNHPRKEAHAITSSYNTIEKIPDNGDSAMMLTRSPPTELMRFWILLQRSAILVHRDYSIMYIKLFLHFLVAVLLGLLYEHAGDDSNKTISNISYLMVSALYIYYTGMMPAVLKFPLEIDIVRKERFNNWYKLRTYYIATIVCALPLHMAYASIYSVVSYFMTSQPLEYYRFFMYLLIAILNSFISEGMGLSLGAIFNPVNGTFLGSIIVCIMLCLAGFLIFFTHMPRFLFYISYLSVLRYTFEGFMYAVYDNRHDKIDCSTTYCHYRFPNMILEELGITKSMFWHNIVVLFGYFVMFWIVAYLLLKRRL</sequence>
<dbReference type="Gene3D" id="3.40.50.300">
    <property type="entry name" value="P-loop containing nucleotide triphosphate hydrolases"/>
    <property type="match status" value="1"/>
</dbReference>
<keyword evidence="7 9" id="KW-1133">Transmembrane helix</keyword>
<comment type="subcellular location">
    <subcellularLocation>
        <location evidence="1">Membrane</location>
        <topology evidence="1">Multi-pass membrane protein</topology>
    </subcellularLocation>
</comment>
<keyword evidence="4 9" id="KW-0812">Transmembrane</keyword>
<evidence type="ECO:0000313" key="12">
    <source>
        <dbReference type="Proteomes" id="UP000008237"/>
    </source>
</evidence>
<evidence type="ECO:0000256" key="7">
    <source>
        <dbReference type="ARBA" id="ARBA00022989"/>
    </source>
</evidence>
<dbReference type="Pfam" id="PF00005">
    <property type="entry name" value="ABC_tran"/>
    <property type="match status" value="1"/>
</dbReference>
<dbReference type="Pfam" id="PF01061">
    <property type="entry name" value="ABC2_membrane"/>
    <property type="match status" value="1"/>
</dbReference>
<keyword evidence="6 11" id="KW-0067">ATP-binding</keyword>
<dbReference type="GO" id="GO:0005524">
    <property type="term" value="F:ATP binding"/>
    <property type="evidence" value="ECO:0007669"/>
    <property type="project" value="UniProtKB-KW"/>
</dbReference>
<evidence type="ECO:0000256" key="4">
    <source>
        <dbReference type="ARBA" id="ARBA00022692"/>
    </source>
</evidence>
<feature type="non-terminal residue" evidence="11">
    <location>
        <position position="603"/>
    </location>
</feature>
<evidence type="ECO:0000256" key="3">
    <source>
        <dbReference type="ARBA" id="ARBA00022448"/>
    </source>
</evidence>
<name>E2BQ69_HARSA</name>
<dbReference type="Pfam" id="PF19055">
    <property type="entry name" value="ABC2_membrane_7"/>
    <property type="match status" value="1"/>
</dbReference>
<dbReference type="InterPro" id="IPR017871">
    <property type="entry name" value="ABC_transporter-like_CS"/>
</dbReference>
<dbReference type="InterPro" id="IPR043926">
    <property type="entry name" value="ABCG_dom"/>
</dbReference>
<feature type="transmembrane region" description="Helical" evidence="9">
    <location>
        <begin position="428"/>
        <end position="454"/>
    </location>
</feature>
<dbReference type="InParanoid" id="E2BQ69"/>
<feature type="transmembrane region" description="Helical" evidence="9">
    <location>
        <begin position="466"/>
        <end position="490"/>
    </location>
</feature>
<evidence type="ECO:0000256" key="1">
    <source>
        <dbReference type="ARBA" id="ARBA00004141"/>
    </source>
</evidence>
<feature type="transmembrane region" description="Helical" evidence="9">
    <location>
        <begin position="577"/>
        <end position="599"/>
    </location>
</feature>
<keyword evidence="12" id="KW-1185">Reference proteome</keyword>
<accession>E2BQ69</accession>
<dbReference type="PROSITE" id="PS50893">
    <property type="entry name" value="ABC_TRANSPORTER_2"/>
    <property type="match status" value="1"/>
</dbReference>
<feature type="domain" description="ABC transporter" evidence="10">
    <location>
        <begin position="23"/>
        <end position="265"/>
    </location>
</feature>
<dbReference type="OrthoDB" id="66620at2759"/>
<dbReference type="EMBL" id="GL449698">
    <property type="protein sequence ID" value="EFN82123.1"/>
    <property type="molecule type" value="Genomic_DNA"/>
</dbReference>
<dbReference type="OMA" id="TEQPVEM"/>
<feature type="transmembrane region" description="Helical" evidence="9">
    <location>
        <begin position="353"/>
        <end position="374"/>
    </location>
</feature>
<dbReference type="FunCoup" id="E2BQ69">
    <property type="interactions" value="79"/>
</dbReference>
<dbReference type="GO" id="GO:0016887">
    <property type="term" value="F:ATP hydrolysis activity"/>
    <property type="evidence" value="ECO:0007669"/>
    <property type="project" value="InterPro"/>
</dbReference>
<dbReference type="InterPro" id="IPR003439">
    <property type="entry name" value="ABC_transporter-like_ATP-bd"/>
</dbReference>
<dbReference type="InterPro" id="IPR027417">
    <property type="entry name" value="P-loop_NTPase"/>
</dbReference>
<proteinExistence type="inferred from homology"/>
<dbReference type="PANTHER" id="PTHR48041:SF32">
    <property type="entry name" value="PROTEIN WHITE-LIKE PROTEIN"/>
    <property type="match status" value="1"/>
</dbReference>
<comment type="similarity">
    <text evidence="2">Belongs to the ABC transporter superfamily. ABCG family. Eye pigment precursor importer (TC 3.A.1.204) subfamily.</text>
</comment>
<organism evidence="12">
    <name type="scientific">Harpegnathos saltator</name>
    <name type="common">Jerdon's jumping ant</name>
    <dbReference type="NCBI Taxonomy" id="610380"/>
    <lineage>
        <taxon>Eukaryota</taxon>
        <taxon>Metazoa</taxon>
        <taxon>Ecdysozoa</taxon>
        <taxon>Arthropoda</taxon>
        <taxon>Hexapoda</taxon>
        <taxon>Insecta</taxon>
        <taxon>Pterygota</taxon>
        <taxon>Neoptera</taxon>
        <taxon>Endopterygota</taxon>
        <taxon>Hymenoptera</taxon>
        <taxon>Apocrita</taxon>
        <taxon>Aculeata</taxon>
        <taxon>Formicoidea</taxon>
        <taxon>Formicidae</taxon>
        <taxon>Ponerinae</taxon>
        <taxon>Ponerini</taxon>
        <taxon>Harpegnathos</taxon>
    </lineage>
</organism>
<evidence type="ECO:0000256" key="2">
    <source>
        <dbReference type="ARBA" id="ARBA00005814"/>
    </source>
</evidence>
<evidence type="ECO:0000313" key="11">
    <source>
        <dbReference type="EMBL" id="EFN82123.1"/>
    </source>
</evidence>
<dbReference type="FunFam" id="3.40.50.300:FF:001077">
    <property type="entry name" value="Uncharacterized protein, isoform A"/>
    <property type="match status" value="1"/>
</dbReference>
<dbReference type="GO" id="GO:0005886">
    <property type="term" value="C:plasma membrane"/>
    <property type="evidence" value="ECO:0007669"/>
    <property type="project" value="TreeGrafter"/>
</dbReference>
<feature type="transmembrane region" description="Helical" evidence="9">
    <location>
        <begin position="496"/>
        <end position="515"/>
    </location>
</feature>
<evidence type="ECO:0000256" key="6">
    <source>
        <dbReference type="ARBA" id="ARBA00022840"/>
    </source>
</evidence>
<dbReference type="PROSITE" id="PS00211">
    <property type="entry name" value="ABC_TRANSPORTER_1"/>
    <property type="match status" value="1"/>
</dbReference>
<keyword evidence="3" id="KW-0813">Transport</keyword>
<keyword evidence="8 9" id="KW-0472">Membrane</keyword>
<dbReference type="SUPFAM" id="SSF52540">
    <property type="entry name" value="P-loop containing nucleoside triphosphate hydrolases"/>
    <property type="match status" value="1"/>
</dbReference>
<protein>
    <submittedName>
        <fullName evidence="11">ATP-binding cassette sub-family G member 1</fullName>
    </submittedName>
</protein>
<dbReference type="PANTHER" id="PTHR48041">
    <property type="entry name" value="ABC TRANSPORTER G FAMILY MEMBER 28"/>
    <property type="match status" value="1"/>
</dbReference>
<feature type="non-terminal residue" evidence="11">
    <location>
        <position position="1"/>
    </location>
</feature>
<evidence type="ECO:0000256" key="8">
    <source>
        <dbReference type="ARBA" id="ARBA00023136"/>
    </source>
</evidence>
<keyword evidence="5" id="KW-0547">Nucleotide-binding</keyword>
<evidence type="ECO:0000256" key="5">
    <source>
        <dbReference type="ARBA" id="ARBA00022741"/>
    </source>
</evidence>
<feature type="transmembrane region" description="Helical" evidence="9">
    <location>
        <begin position="386"/>
        <end position="408"/>
    </location>
</feature>
<gene>
    <name evidence="11" type="ORF">EAI_09519</name>
</gene>
<evidence type="ECO:0000259" key="10">
    <source>
        <dbReference type="PROSITE" id="PS50893"/>
    </source>
</evidence>
<dbReference type="InterPro" id="IPR013525">
    <property type="entry name" value="ABC2_TM"/>
</dbReference>
<dbReference type="AlphaFoldDB" id="E2BQ69"/>
<dbReference type="SMART" id="SM00382">
    <property type="entry name" value="AAA"/>
    <property type="match status" value="1"/>
</dbReference>
<dbReference type="InterPro" id="IPR003593">
    <property type="entry name" value="AAA+_ATPase"/>
</dbReference>
<dbReference type="GO" id="GO:0140359">
    <property type="term" value="F:ABC-type transporter activity"/>
    <property type="evidence" value="ECO:0007669"/>
    <property type="project" value="InterPro"/>
</dbReference>
<dbReference type="InterPro" id="IPR050352">
    <property type="entry name" value="ABCG_transporters"/>
</dbReference>
<evidence type="ECO:0000256" key="9">
    <source>
        <dbReference type="SAM" id="Phobius"/>
    </source>
</evidence>
<dbReference type="Proteomes" id="UP000008237">
    <property type="component" value="Unassembled WGS sequence"/>
</dbReference>